<dbReference type="PANTHER" id="PTHR37984:SF15">
    <property type="entry name" value="INTEGRASE CATALYTIC DOMAIN-CONTAINING PROTEIN"/>
    <property type="match status" value="1"/>
</dbReference>
<keyword evidence="5" id="KW-1185">Reference proteome</keyword>
<dbReference type="PANTHER" id="PTHR37984">
    <property type="entry name" value="PROTEIN CBG26694"/>
    <property type="match status" value="1"/>
</dbReference>
<dbReference type="InterPro" id="IPR041588">
    <property type="entry name" value="Integrase_H2C2"/>
</dbReference>
<dbReference type="FunFam" id="1.10.340.70:FF:000001">
    <property type="entry name" value="Retrovirus-related Pol polyprotein from transposon gypsy-like Protein"/>
    <property type="match status" value="1"/>
</dbReference>
<dbReference type="Proteomes" id="UP000886611">
    <property type="component" value="Unassembled WGS sequence"/>
</dbReference>
<sequence>MMVAVLPETPYPVILGQDWSKISSGRMNAAPRASLGLAMRGRGALPAISTPCTGASQDGAGVSEVDFRATSSDPEVSAGEGTSRGTLPPNPYQDPLSDLDHQFRSTPASFKREQWNDDSLRFARNAAVLPGSTHADGSMPRKPFFVLENDLLYRVATHEGEVQKLFLVPRTFRREVCELAHAHLLGAHLGAEKTLERVKLRFYWPGINEEVRCFCQSCLECQIRQIPRRDRAPLVPIPLIDVPFDRIGVDLVGPLEPSNRGFKYILVMVDYATRYPEAVPLHSATTKKYRTGIG</sequence>
<evidence type="ECO:0000256" key="1">
    <source>
        <dbReference type="ARBA" id="ARBA00039658"/>
    </source>
</evidence>
<evidence type="ECO:0000256" key="2">
    <source>
        <dbReference type="SAM" id="MobiDB-lite"/>
    </source>
</evidence>
<dbReference type="InterPro" id="IPR012337">
    <property type="entry name" value="RNaseH-like_sf"/>
</dbReference>
<dbReference type="Pfam" id="PF17921">
    <property type="entry name" value="Integrase_H2C2"/>
    <property type="match status" value="1"/>
</dbReference>
<feature type="non-terminal residue" evidence="4">
    <location>
        <position position="294"/>
    </location>
</feature>
<evidence type="ECO:0000313" key="5">
    <source>
        <dbReference type="Proteomes" id="UP000886611"/>
    </source>
</evidence>
<feature type="region of interest" description="Disordered" evidence="2">
    <location>
        <begin position="67"/>
        <end position="101"/>
    </location>
</feature>
<evidence type="ECO:0000259" key="3">
    <source>
        <dbReference type="Pfam" id="PF17921"/>
    </source>
</evidence>
<comment type="caution">
    <text evidence="4">The sequence shown here is derived from an EMBL/GenBank/DDBJ whole genome shotgun (WGS) entry which is preliminary data.</text>
</comment>
<dbReference type="GO" id="GO:0003676">
    <property type="term" value="F:nucleic acid binding"/>
    <property type="evidence" value="ECO:0007669"/>
    <property type="project" value="InterPro"/>
</dbReference>
<evidence type="ECO:0000313" key="4">
    <source>
        <dbReference type="EMBL" id="KAG2460090.1"/>
    </source>
</evidence>
<organism evidence="4 5">
    <name type="scientific">Polypterus senegalus</name>
    <name type="common">Senegal bichir</name>
    <dbReference type="NCBI Taxonomy" id="55291"/>
    <lineage>
        <taxon>Eukaryota</taxon>
        <taxon>Metazoa</taxon>
        <taxon>Chordata</taxon>
        <taxon>Craniata</taxon>
        <taxon>Vertebrata</taxon>
        <taxon>Euteleostomi</taxon>
        <taxon>Actinopterygii</taxon>
        <taxon>Polypteriformes</taxon>
        <taxon>Polypteridae</taxon>
        <taxon>Polypterus</taxon>
    </lineage>
</organism>
<feature type="domain" description="Integrase zinc-binding" evidence="3">
    <location>
        <begin position="168"/>
        <end position="225"/>
    </location>
</feature>
<dbReference type="Gene3D" id="1.10.340.70">
    <property type="match status" value="1"/>
</dbReference>
<accession>A0A8X7X2Q3</accession>
<proteinExistence type="predicted"/>
<dbReference type="SUPFAM" id="SSF53098">
    <property type="entry name" value="Ribonuclease H-like"/>
    <property type="match status" value="1"/>
</dbReference>
<reference evidence="4 5" key="1">
    <citation type="journal article" date="2021" name="Cell">
        <title>Tracing the genetic footprints of vertebrate landing in non-teleost ray-finned fishes.</title>
        <authorList>
            <person name="Bi X."/>
            <person name="Wang K."/>
            <person name="Yang L."/>
            <person name="Pan H."/>
            <person name="Jiang H."/>
            <person name="Wei Q."/>
            <person name="Fang M."/>
            <person name="Yu H."/>
            <person name="Zhu C."/>
            <person name="Cai Y."/>
            <person name="He Y."/>
            <person name="Gan X."/>
            <person name="Zeng H."/>
            <person name="Yu D."/>
            <person name="Zhu Y."/>
            <person name="Jiang H."/>
            <person name="Qiu Q."/>
            <person name="Yang H."/>
            <person name="Zhang Y.E."/>
            <person name="Wang W."/>
            <person name="Zhu M."/>
            <person name="He S."/>
            <person name="Zhang G."/>
        </authorList>
    </citation>
    <scope>NUCLEOTIDE SEQUENCE [LARGE SCALE GENOMIC DNA]</scope>
    <source>
        <strain evidence="4">Bchr_013</strain>
    </source>
</reference>
<dbReference type="InterPro" id="IPR036397">
    <property type="entry name" value="RNaseH_sf"/>
</dbReference>
<dbReference type="Gene3D" id="3.30.420.10">
    <property type="entry name" value="Ribonuclease H-like superfamily/Ribonuclease H"/>
    <property type="match status" value="1"/>
</dbReference>
<gene>
    <name evidence="4" type="primary">Nynrin_1</name>
    <name evidence="4" type="ORF">GTO96_0022055</name>
</gene>
<name>A0A8X7X2Q3_POLSE</name>
<dbReference type="EMBL" id="JAATIS010005064">
    <property type="protein sequence ID" value="KAG2460090.1"/>
    <property type="molecule type" value="Genomic_DNA"/>
</dbReference>
<dbReference type="AlphaFoldDB" id="A0A8X7X2Q3"/>
<protein>
    <recommendedName>
        <fullName evidence="1">Gypsy retrotransposon integrase-like protein 1</fullName>
    </recommendedName>
</protein>
<feature type="non-terminal residue" evidence="4">
    <location>
        <position position="1"/>
    </location>
</feature>
<dbReference type="InterPro" id="IPR050951">
    <property type="entry name" value="Retrovirus_Pol_polyprotein"/>
</dbReference>